<dbReference type="AlphaFoldDB" id="A0A075AXE9"/>
<dbReference type="PANTHER" id="PTHR12697">
    <property type="entry name" value="PBS LYASE HEAT-LIKE PROTEIN"/>
    <property type="match status" value="1"/>
</dbReference>
<reference evidence="2 3" key="1">
    <citation type="journal article" date="2013" name="Curr. Biol.">
        <title>Shared signatures of parasitism and phylogenomics unite Cryptomycota and microsporidia.</title>
        <authorList>
            <person name="James T.Y."/>
            <person name="Pelin A."/>
            <person name="Bonen L."/>
            <person name="Ahrendt S."/>
            <person name="Sain D."/>
            <person name="Corradi N."/>
            <person name="Stajich J.E."/>
        </authorList>
    </citation>
    <scope>NUCLEOTIDE SEQUENCE [LARGE SCALE GENOMIC DNA]</scope>
    <source>
        <strain evidence="2 3">CSF55</strain>
    </source>
</reference>
<dbReference type="OrthoDB" id="5980716at2759"/>
<dbReference type="InterPro" id="IPR011989">
    <property type="entry name" value="ARM-like"/>
</dbReference>
<dbReference type="InterPro" id="IPR016024">
    <property type="entry name" value="ARM-type_fold"/>
</dbReference>
<sequence length="806" mass="92281">MRILLGFALTKPIKYSNVHIKPFPKLPPLYEAKLYDLDEDLIRITKKNELKRNEEGKKLKIKLKTNEKSAFISEHENLAPNKTEFYEKDKNGKEKKIFWRDKTDKSQKGLENHSYTSRNVDYMLHLWNEHAKQVKQAESIKENRKKDKRENYETTFEEMEQTEIRTLAKQYTNKESQSFISEGNINQAIDDLLDSSNSKTQAALTQVPISQMFSGSLSLATVSMIKQRIQKSMQGGTNATVTNVMKLMLTGTSKEDDEDLKLPNLKQKGKTDESERHRYFDKERLISKMIPNEGVETCLDKDENVESNDKSGEIVPQTAQIHFQESLDSIDNEEISEFDVKEKEFDVTIARYLSRVYKEGKNKSFSTMMKNVYTLSEYMKNKDVNMKNMEYEIDVIKSDLLNALVGDDLDRKYSAAQILFILGFDGEDVIKVFEESVTCENDDIKTNSALSLCRLGKITASSIPILIKFLSEKSETANEIILAFEEIEDNLKIDLLNALINEFDNPIDDMRIRCLDLFYRIVKSIDNSGRRIGSEIMERAQFKLMERIWRDGNENVKKKVAKALSVMKIGNFMIDNISYALQNGSPLEKIDALKLIASINIMTRRLLNSFLIAFDDHHSTVRMEACKTACALKCKNSLIINALVQKSDDCFTKTRAYALKALGNIGIKDEKVLNCIIWTLEHDNSPTVVEELKLPIAPLKDKSDDEKSIISSAISIKNEKSEMKFADSYCESIFYLLHSLAKNDSSNNVKATAEQVLRNLNCFIYDLEIVGNSELDSSIFTDEATVLTQVREMTTKKSITEYIMTL</sequence>
<protein>
    <submittedName>
        <fullName evidence="2">Uncharacterized protein</fullName>
    </submittedName>
</protein>
<dbReference type="HOGENOM" id="CLU_349549_0_0_1"/>
<dbReference type="Gene3D" id="1.25.10.10">
    <property type="entry name" value="Leucine-rich Repeat Variant"/>
    <property type="match status" value="2"/>
</dbReference>
<dbReference type="PANTHER" id="PTHR12697:SF20">
    <property type="entry name" value="HEAT REPEAT-CONTAINING PROTEIN 4"/>
    <property type="match status" value="1"/>
</dbReference>
<dbReference type="GO" id="GO:0019135">
    <property type="term" value="F:deoxyhypusine monooxygenase activity"/>
    <property type="evidence" value="ECO:0007669"/>
    <property type="project" value="TreeGrafter"/>
</dbReference>
<accession>A0A075AXE9</accession>
<dbReference type="EMBL" id="KE560903">
    <property type="protein sequence ID" value="EPZ34927.1"/>
    <property type="molecule type" value="Genomic_DNA"/>
</dbReference>
<gene>
    <name evidence="2" type="ORF">O9G_001657</name>
</gene>
<name>A0A075AXE9_ROZAC</name>
<feature type="region of interest" description="Disordered" evidence="1">
    <location>
        <begin position="138"/>
        <end position="157"/>
    </location>
</feature>
<keyword evidence="3" id="KW-1185">Reference proteome</keyword>
<proteinExistence type="predicted"/>
<evidence type="ECO:0000313" key="3">
    <source>
        <dbReference type="Proteomes" id="UP000030755"/>
    </source>
</evidence>
<organism evidence="2 3">
    <name type="scientific">Rozella allomycis (strain CSF55)</name>
    <dbReference type="NCBI Taxonomy" id="988480"/>
    <lineage>
        <taxon>Eukaryota</taxon>
        <taxon>Fungi</taxon>
        <taxon>Fungi incertae sedis</taxon>
        <taxon>Cryptomycota</taxon>
        <taxon>Cryptomycota incertae sedis</taxon>
        <taxon>Rozella</taxon>
    </lineage>
</organism>
<dbReference type="Proteomes" id="UP000030755">
    <property type="component" value="Unassembled WGS sequence"/>
</dbReference>
<evidence type="ECO:0000256" key="1">
    <source>
        <dbReference type="SAM" id="MobiDB-lite"/>
    </source>
</evidence>
<dbReference type="SUPFAM" id="SSF48371">
    <property type="entry name" value="ARM repeat"/>
    <property type="match status" value="1"/>
</dbReference>
<feature type="compositionally biased region" description="Basic and acidic residues" evidence="1">
    <location>
        <begin position="138"/>
        <end position="152"/>
    </location>
</feature>
<evidence type="ECO:0000313" key="2">
    <source>
        <dbReference type="EMBL" id="EPZ34927.1"/>
    </source>
</evidence>